<dbReference type="EnsemblPlants" id="KEH28677">
    <property type="protein sequence ID" value="KEH28677"/>
    <property type="gene ID" value="MTR_4g010545"/>
</dbReference>
<dbReference type="EMBL" id="CM001220">
    <property type="protein sequence ID" value="KEH28677.1"/>
    <property type="molecule type" value="Genomic_DNA"/>
</dbReference>
<name>A0A072UG58_MEDTR</name>
<evidence type="ECO:0000313" key="2">
    <source>
        <dbReference type="EMBL" id="KEH28677.1"/>
    </source>
</evidence>
<sequence>MTGEEEKSLSTLSHILKREKMRIQDHEVGEEDFDEQPQIKTDWRSRLNFAENLQNGPYFFLPFIVSLQDDTDLYMKGKPNLFRVHIDVTLSGLKNQLDQINSQMDNDEYPRPQTKATGKLTQLSTTFMFTPKANSKQKRVKKTQEHETGSAVREQLGKNPFFTPKSQF</sequence>
<evidence type="ECO:0000256" key="1">
    <source>
        <dbReference type="SAM" id="MobiDB-lite"/>
    </source>
</evidence>
<proteinExistence type="predicted"/>
<dbReference type="HOGENOM" id="CLU_1588908_0_0_1"/>
<dbReference type="AlphaFoldDB" id="A0A072UG58"/>
<evidence type="ECO:0000313" key="3">
    <source>
        <dbReference type="EnsemblPlants" id="KEH28677"/>
    </source>
</evidence>
<reference evidence="2 4" key="2">
    <citation type="journal article" date="2014" name="BMC Genomics">
        <title>An improved genome release (version Mt4.0) for the model legume Medicago truncatula.</title>
        <authorList>
            <person name="Tang H."/>
            <person name="Krishnakumar V."/>
            <person name="Bidwell S."/>
            <person name="Rosen B."/>
            <person name="Chan A."/>
            <person name="Zhou S."/>
            <person name="Gentzbittel L."/>
            <person name="Childs K.L."/>
            <person name="Yandell M."/>
            <person name="Gundlach H."/>
            <person name="Mayer K.F."/>
            <person name="Schwartz D.C."/>
            <person name="Town C.D."/>
        </authorList>
    </citation>
    <scope>GENOME REANNOTATION</scope>
    <source>
        <strain evidence="2">A17</strain>
        <strain evidence="3 4">cv. Jemalong A17</strain>
    </source>
</reference>
<dbReference type="Proteomes" id="UP000002051">
    <property type="component" value="Chromosome 4"/>
</dbReference>
<keyword evidence="4" id="KW-1185">Reference proteome</keyword>
<gene>
    <name evidence="2" type="ordered locus">MTR_4g010545</name>
</gene>
<reference evidence="3" key="3">
    <citation type="submission" date="2015-04" db="UniProtKB">
        <authorList>
            <consortium name="EnsemblPlants"/>
        </authorList>
    </citation>
    <scope>IDENTIFICATION</scope>
    <source>
        <strain evidence="3">cv. Jemalong A17</strain>
    </source>
</reference>
<evidence type="ECO:0000313" key="4">
    <source>
        <dbReference type="Proteomes" id="UP000002051"/>
    </source>
</evidence>
<reference evidence="2 4" key="1">
    <citation type="journal article" date="2011" name="Nature">
        <title>The Medicago genome provides insight into the evolution of rhizobial symbioses.</title>
        <authorList>
            <person name="Young N.D."/>
            <person name="Debelle F."/>
            <person name="Oldroyd G.E."/>
            <person name="Geurts R."/>
            <person name="Cannon S.B."/>
            <person name="Udvardi M.K."/>
            <person name="Benedito V.A."/>
            <person name="Mayer K.F."/>
            <person name="Gouzy J."/>
            <person name="Schoof H."/>
            <person name="Van de Peer Y."/>
            <person name="Proost S."/>
            <person name="Cook D.R."/>
            <person name="Meyers B.C."/>
            <person name="Spannagl M."/>
            <person name="Cheung F."/>
            <person name="De Mita S."/>
            <person name="Krishnakumar V."/>
            <person name="Gundlach H."/>
            <person name="Zhou S."/>
            <person name="Mudge J."/>
            <person name="Bharti A.K."/>
            <person name="Murray J.D."/>
            <person name="Naoumkina M.A."/>
            <person name="Rosen B."/>
            <person name="Silverstein K.A."/>
            <person name="Tang H."/>
            <person name="Rombauts S."/>
            <person name="Zhao P.X."/>
            <person name="Zhou P."/>
            <person name="Barbe V."/>
            <person name="Bardou P."/>
            <person name="Bechner M."/>
            <person name="Bellec A."/>
            <person name="Berger A."/>
            <person name="Berges H."/>
            <person name="Bidwell S."/>
            <person name="Bisseling T."/>
            <person name="Choisne N."/>
            <person name="Couloux A."/>
            <person name="Denny R."/>
            <person name="Deshpande S."/>
            <person name="Dai X."/>
            <person name="Doyle J.J."/>
            <person name="Dudez A.M."/>
            <person name="Farmer A.D."/>
            <person name="Fouteau S."/>
            <person name="Franken C."/>
            <person name="Gibelin C."/>
            <person name="Gish J."/>
            <person name="Goldstein S."/>
            <person name="Gonzalez A.J."/>
            <person name="Green P.J."/>
            <person name="Hallab A."/>
            <person name="Hartog M."/>
            <person name="Hua A."/>
            <person name="Humphray S.J."/>
            <person name="Jeong D.H."/>
            <person name="Jing Y."/>
            <person name="Jocker A."/>
            <person name="Kenton S.M."/>
            <person name="Kim D.J."/>
            <person name="Klee K."/>
            <person name="Lai H."/>
            <person name="Lang C."/>
            <person name="Lin S."/>
            <person name="Macmil S.L."/>
            <person name="Magdelenat G."/>
            <person name="Matthews L."/>
            <person name="McCorrison J."/>
            <person name="Monaghan E.L."/>
            <person name="Mun J.H."/>
            <person name="Najar F.Z."/>
            <person name="Nicholson C."/>
            <person name="Noirot C."/>
            <person name="O'Bleness M."/>
            <person name="Paule C.R."/>
            <person name="Poulain J."/>
            <person name="Prion F."/>
            <person name="Qin B."/>
            <person name="Qu C."/>
            <person name="Retzel E.F."/>
            <person name="Riddle C."/>
            <person name="Sallet E."/>
            <person name="Samain S."/>
            <person name="Samson N."/>
            <person name="Sanders I."/>
            <person name="Saurat O."/>
            <person name="Scarpelli C."/>
            <person name="Schiex T."/>
            <person name="Segurens B."/>
            <person name="Severin A.J."/>
            <person name="Sherrier D.J."/>
            <person name="Shi R."/>
            <person name="Sims S."/>
            <person name="Singer S.R."/>
            <person name="Sinharoy S."/>
            <person name="Sterck L."/>
            <person name="Viollet A."/>
            <person name="Wang B.B."/>
            <person name="Wang K."/>
            <person name="Wang M."/>
            <person name="Wang X."/>
            <person name="Warfsmann J."/>
            <person name="Weissenbach J."/>
            <person name="White D.D."/>
            <person name="White J.D."/>
            <person name="Wiley G.B."/>
            <person name="Wincker P."/>
            <person name="Xing Y."/>
            <person name="Yang L."/>
            <person name="Yao Z."/>
            <person name="Ying F."/>
            <person name="Zhai J."/>
            <person name="Zhou L."/>
            <person name="Zuber A."/>
            <person name="Denarie J."/>
            <person name="Dixon R.A."/>
            <person name="May G.D."/>
            <person name="Schwartz D.C."/>
            <person name="Rogers J."/>
            <person name="Quetier F."/>
            <person name="Town C.D."/>
            <person name="Roe B.A."/>
        </authorList>
    </citation>
    <scope>NUCLEOTIDE SEQUENCE [LARGE SCALE GENOMIC DNA]</scope>
    <source>
        <strain evidence="2">A17</strain>
        <strain evidence="3 4">cv. Jemalong A17</strain>
    </source>
</reference>
<accession>A0A072UG58</accession>
<organism evidence="2 4">
    <name type="scientific">Medicago truncatula</name>
    <name type="common">Barrel medic</name>
    <name type="synonym">Medicago tribuloides</name>
    <dbReference type="NCBI Taxonomy" id="3880"/>
    <lineage>
        <taxon>Eukaryota</taxon>
        <taxon>Viridiplantae</taxon>
        <taxon>Streptophyta</taxon>
        <taxon>Embryophyta</taxon>
        <taxon>Tracheophyta</taxon>
        <taxon>Spermatophyta</taxon>
        <taxon>Magnoliopsida</taxon>
        <taxon>eudicotyledons</taxon>
        <taxon>Gunneridae</taxon>
        <taxon>Pentapetalae</taxon>
        <taxon>rosids</taxon>
        <taxon>fabids</taxon>
        <taxon>Fabales</taxon>
        <taxon>Fabaceae</taxon>
        <taxon>Papilionoideae</taxon>
        <taxon>50 kb inversion clade</taxon>
        <taxon>NPAAA clade</taxon>
        <taxon>Hologalegina</taxon>
        <taxon>IRL clade</taxon>
        <taxon>Trifolieae</taxon>
        <taxon>Medicago</taxon>
    </lineage>
</organism>
<feature type="region of interest" description="Disordered" evidence="1">
    <location>
        <begin position="132"/>
        <end position="168"/>
    </location>
</feature>
<protein>
    <submittedName>
        <fullName evidence="2 3">Uncharacterized protein</fullName>
    </submittedName>
</protein>